<evidence type="ECO:0000313" key="2">
    <source>
        <dbReference type="Proteomes" id="UP000053201"/>
    </source>
</evidence>
<dbReference type="InterPro" id="IPR011989">
    <property type="entry name" value="ARM-like"/>
</dbReference>
<dbReference type="eggNOG" id="KOG1222">
    <property type="taxonomic scope" value="Eukaryota"/>
</dbReference>
<dbReference type="SUPFAM" id="SSF48371">
    <property type="entry name" value="ARM repeat"/>
    <property type="match status" value="1"/>
</dbReference>
<dbReference type="EMBL" id="KQ257452">
    <property type="protein sequence ID" value="KND02983.1"/>
    <property type="molecule type" value="Genomic_DNA"/>
</dbReference>
<dbReference type="PANTHER" id="PTHR15605:SF2">
    <property type="entry name" value="KINESIN-ASSOCIATED PROTEIN 3"/>
    <property type="match status" value="1"/>
</dbReference>
<protein>
    <recommendedName>
        <fullName evidence="3">Kinesin-associated protein 3</fullName>
    </recommendedName>
</protein>
<dbReference type="InterPro" id="IPR016024">
    <property type="entry name" value="ARM-type_fold"/>
</dbReference>
<dbReference type="STRING" id="645134.A0A0L0HPJ7"/>
<gene>
    <name evidence="1" type="ORF">SPPG_02058</name>
</gene>
<dbReference type="Gene3D" id="1.25.10.10">
    <property type="entry name" value="Leucine-rich Repeat Variant"/>
    <property type="match status" value="1"/>
</dbReference>
<dbReference type="Pfam" id="PF05804">
    <property type="entry name" value="KAP"/>
    <property type="match status" value="2"/>
</dbReference>
<proteinExistence type="predicted"/>
<evidence type="ECO:0000313" key="1">
    <source>
        <dbReference type="EMBL" id="KND02983.1"/>
    </source>
</evidence>
<dbReference type="GeneID" id="27685677"/>
<dbReference type="Proteomes" id="UP000053201">
    <property type="component" value="Unassembled WGS sequence"/>
</dbReference>
<dbReference type="GO" id="GO:0016939">
    <property type="term" value="C:kinesin II complex"/>
    <property type="evidence" value="ECO:0007669"/>
    <property type="project" value="TreeGrafter"/>
</dbReference>
<keyword evidence="2" id="KW-1185">Reference proteome</keyword>
<dbReference type="GO" id="GO:0005930">
    <property type="term" value="C:axoneme"/>
    <property type="evidence" value="ECO:0007669"/>
    <property type="project" value="TreeGrafter"/>
</dbReference>
<sequence>MSSQDDSEAFHLKKKIIPGHIDVHPTDSAIVVHYTVQASILGENGQPVVDDRKTLQKIVRIKALHPGSNLSALAQEVVDKCKLISPSKTREVEQLLYYLQQRQGGDDEGGMVSDREWLRRQLENQKKQEEPLKVEEPELEAPSIANVEQYIEGLYEDIPDKMKSTRYVLELARQPENLEVLVTNDALMSALSRVLREDNRKSTVLNTNIITIFYCFSQFLQYHGVITTHKVGDMCLRIIEMEMKRFEMWVGDLKTVEEKCARNPTDKALIVDAEQEHRKFQAMLQKQDQLLFVSFHLLFNLAQDLTIEPKMVKRGIIKLLVTVLDRQTPELLILVIGFLKRLSVIRENKNELVAMGDEFLSKVDRLIPCDHPVVQELALRLIFNLSHDAAFRSLLLRKNFLPKIVALLHSSVTSGASKNIPELVLEVLYMMSLDDKGRVGLAGVDAASLLLRLILSQPLTPISSSQSPERLALMALGVNLSMHPRTVPPLLADNSLKFLMKRVMKTKDPLLIKMLRGVAGCGDSGRMSFLDYIDDIMHLLLKNANHDEVLVEVTGLLAALSIPDFDFAKLAETYNLLDFISGKLQRSIAAVTAATSGNGGISAAGGGGTGGGLAEDDDVTLEIVILLGTMANDENIGPMVARTGILPLLMELMIAKEDDDEMILQIIYCAYQFLLLDSTRTMLINKTQLVSYLIDLLYDRNVEIRKMCDVCLDLICETNTEYLSKIRHQKFHYHNSEWLHRIAQSTASASSVNMYTVEDDAVGMGYQKYAGAGRRGAIVDVNDAWSDSESEDESDGDDFGRGMVVGGNSALLDGF</sequence>
<evidence type="ECO:0008006" key="3">
    <source>
        <dbReference type="Google" id="ProtNLM"/>
    </source>
</evidence>
<reference evidence="1 2" key="1">
    <citation type="submission" date="2009-08" db="EMBL/GenBank/DDBJ databases">
        <title>The Genome Sequence of Spizellomyces punctatus strain DAOM BR117.</title>
        <authorList>
            <consortium name="The Broad Institute Genome Sequencing Platform"/>
            <person name="Russ C."/>
            <person name="Cuomo C."/>
            <person name="Shea T."/>
            <person name="Young S.K."/>
            <person name="Zeng Q."/>
            <person name="Koehrsen M."/>
            <person name="Haas B."/>
            <person name="Borodovsky M."/>
            <person name="Guigo R."/>
            <person name="Alvarado L."/>
            <person name="Berlin A."/>
            <person name="Bochicchio J."/>
            <person name="Borenstein D."/>
            <person name="Chapman S."/>
            <person name="Chen Z."/>
            <person name="Engels R."/>
            <person name="Freedman E."/>
            <person name="Gellesch M."/>
            <person name="Goldberg J."/>
            <person name="Griggs A."/>
            <person name="Gujja S."/>
            <person name="Heiman D."/>
            <person name="Hepburn T."/>
            <person name="Howarth C."/>
            <person name="Jen D."/>
            <person name="Larson L."/>
            <person name="Lewis B."/>
            <person name="Mehta T."/>
            <person name="Park D."/>
            <person name="Pearson M."/>
            <person name="Roberts A."/>
            <person name="Saif S."/>
            <person name="Shenoy N."/>
            <person name="Sisk P."/>
            <person name="Stolte C."/>
            <person name="Sykes S."/>
            <person name="Thomson T."/>
            <person name="Walk T."/>
            <person name="White J."/>
            <person name="Yandava C."/>
            <person name="Burger G."/>
            <person name="Gray M.W."/>
            <person name="Holland P.W.H."/>
            <person name="King N."/>
            <person name="Lang F.B.F."/>
            <person name="Roger A.J."/>
            <person name="Ruiz-Trillo I."/>
            <person name="Lander E."/>
            <person name="Nusbaum C."/>
        </authorList>
    </citation>
    <scope>NUCLEOTIDE SEQUENCE [LARGE SCALE GENOMIC DNA]</scope>
    <source>
        <strain evidence="1 2">DAOM BR117</strain>
    </source>
</reference>
<dbReference type="SMART" id="SM01297">
    <property type="entry name" value="KAP"/>
    <property type="match status" value="1"/>
</dbReference>
<dbReference type="AlphaFoldDB" id="A0A0L0HPJ7"/>
<dbReference type="GO" id="GO:0035869">
    <property type="term" value="C:ciliary transition zone"/>
    <property type="evidence" value="ECO:0007669"/>
    <property type="project" value="TreeGrafter"/>
</dbReference>
<dbReference type="RefSeq" id="XP_016611022.1">
    <property type="nucleotide sequence ID" value="XM_016750360.1"/>
</dbReference>
<dbReference type="InterPro" id="IPR008658">
    <property type="entry name" value="KAP3"/>
</dbReference>
<dbReference type="VEuPathDB" id="FungiDB:SPPG_02058"/>
<dbReference type="PANTHER" id="PTHR15605">
    <property type="entry name" value="KINESIN-ASSOCIATED PROTEINS"/>
    <property type="match status" value="1"/>
</dbReference>
<dbReference type="OMA" id="MYELNIV"/>
<dbReference type="InParanoid" id="A0A0L0HPJ7"/>
<organism evidence="1 2">
    <name type="scientific">Spizellomyces punctatus (strain DAOM BR117)</name>
    <dbReference type="NCBI Taxonomy" id="645134"/>
    <lineage>
        <taxon>Eukaryota</taxon>
        <taxon>Fungi</taxon>
        <taxon>Fungi incertae sedis</taxon>
        <taxon>Chytridiomycota</taxon>
        <taxon>Chytridiomycota incertae sedis</taxon>
        <taxon>Chytridiomycetes</taxon>
        <taxon>Spizellomycetales</taxon>
        <taxon>Spizellomycetaceae</taxon>
        <taxon>Spizellomyces</taxon>
    </lineage>
</organism>
<accession>A0A0L0HPJ7</accession>
<dbReference type="GO" id="GO:0007018">
    <property type="term" value="P:microtubule-based movement"/>
    <property type="evidence" value="ECO:0007669"/>
    <property type="project" value="TreeGrafter"/>
</dbReference>
<dbReference type="GO" id="GO:0044782">
    <property type="term" value="P:cilium organization"/>
    <property type="evidence" value="ECO:0007669"/>
    <property type="project" value="TreeGrafter"/>
</dbReference>
<dbReference type="OrthoDB" id="10265679at2759"/>
<dbReference type="GO" id="GO:0019894">
    <property type="term" value="F:kinesin binding"/>
    <property type="evidence" value="ECO:0007669"/>
    <property type="project" value="InterPro"/>
</dbReference>
<name>A0A0L0HPJ7_SPIPD</name>